<reference evidence="8" key="1">
    <citation type="submission" date="2022-08" db="EMBL/GenBank/DDBJ databases">
        <title>Chelativorans sichuanense sp. nov., a paraffin oil-degrading bacterium isolated from a mixture of oil-based drill cuttings and paddy soil.</title>
        <authorList>
            <person name="Yu J."/>
            <person name="Liu H."/>
            <person name="Chen Q."/>
        </authorList>
    </citation>
    <scope>NUCLEOTIDE SEQUENCE</scope>
    <source>
        <strain evidence="8">SCAU 2101</strain>
    </source>
</reference>
<evidence type="ECO:0000256" key="4">
    <source>
        <dbReference type="ARBA" id="ARBA00023027"/>
    </source>
</evidence>
<dbReference type="GO" id="GO:0016652">
    <property type="term" value="F:oxidoreductase activity, acting on NAD(P)H as acceptor"/>
    <property type="evidence" value="ECO:0007669"/>
    <property type="project" value="UniProtKB-UniRule"/>
</dbReference>
<dbReference type="RefSeq" id="WP_261513760.1">
    <property type="nucleotide sequence ID" value="NZ_JAODNV010000004.1"/>
</dbReference>
<dbReference type="Proteomes" id="UP001149009">
    <property type="component" value="Unassembled WGS sequence"/>
</dbReference>
<sequence>MSTILLVTSSPRGEESVSNKIAIDLANRLKSETDGASLIHRDVGTYPIPHLDPVTMAAIRKPAEARSAEEAAAVEYSDRLVGELLAADTVVIATGLINFSITSTLKSWIDSVARAGLTFRYTEDGPVGLATGKKVYLVVACGGVYSEGAAISMNHAVPYLKTILGFMGMTDVEVIYVEGLAFGPEATQKAVASAQARVRELAFAARRSGIEPVAA</sequence>
<protein>
    <recommendedName>
        <fullName evidence="6">FMN dependent NADH:quinone oxidoreductase</fullName>
        <ecNumber evidence="6">1.6.5.-</ecNumber>
    </recommendedName>
    <alternativeName>
        <fullName evidence="6">Azo-dye reductase</fullName>
    </alternativeName>
    <alternativeName>
        <fullName evidence="6">FMN-dependent NADH-azo compound oxidoreductase</fullName>
    </alternativeName>
    <alternativeName>
        <fullName evidence="6">FMN-dependent NADH-azoreductase</fullName>
        <ecNumber evidence="6">1.7.1.17</ecNumber>
    </alternativeName>
</protein>
<keyword evidence="9" id="KW-1185">Reference proteome</keyword>
<comment type="function">
    <text evidence="6">Also exhibits azoreductase activity. Catalyzes the reductive cleavage of the azo bond in aromatic azo compounds to the corresponding amines.</text>
</comment>
<feature type="domain" description="Flavodoxin-like fold" evidence="7">
    <location>
        <begin position="3"/>
        <end position="200"/>
    </location>
</feature>
<organism evidence="8 9">
    <name type="scientific">Chelativorans petroleitrophicus</name>
    <dbReference type="NCBI Taxonomy" id="2975484"/>
    <lineage>
        <taxon>Bacteria</taxon>
        <taxon>Pseudomonadati</taxon>
        <taxon>Pseudomonadota</taxon>
        <taxon>Alphaproteobacteria</taxon>
        <taxon>Hyphomicrobiales</taxon>
        <taxon>Phyllobacteriaceae</taxon>
        <taxon>Chelativorans</taxon>
    </lineage>
</organism>
<comment type="subunit">
    <text evidence="6">Homodimer.</text>
</comment>
<dbReference type="InterPro" id="IPR003680">
    <property type="entry name" value="Flavodoxin_fold"/>
</dbReference>
<dbReference type="GO" id="GO:0016655">
    <property type="term" value="F:oxidoreductase activity, acting on NAD(P)H, quinone or similar compound as acceptor"/>
    <property type="evidence" value="ECO:0007669"/>
    <property type="project" value="InterPro"/>
</dbReference>
<dbReference type="Gene3D" id="3.40.50.360">
    <property type="match status" value="1"/>
</dbReference>
<evidence type="ECO:0000259" key="7">
    <source>
        <dbReference type="Pfam" id="PF02525"/>
    </source>
</evidence>
<dbReference type="HAMAP" id="MF_01216">
    <property type="entry name" value="Azoreductase_type1"/>
    <property type="match status" value="1"/>
</dbReference>
<evidence type="ECO:0000256" key="2">
    <source>
        <dbReference type="ARBA" id="ARBA00022643"/>
    </source>
</evidence>
<comment type="caution">
    <text evidence="6">Lacks conserved residue(s) required for the propagation of feature annotation.</text>
</comment>
<dbReference type="InterPro" id="IPR029039">
    <property type="entry name" value="Flavoprotein-like_sf"/>
</dbReference>
<dbReference type="PANTHER" id="PTHR43741">
    <property type="entry name" value="FMN-DEPENDENT NADH-AZOREDUCTASE 1"/>
    <property type="match status" value="1"/>
</dbReference>
<dbReference type="EMBL" id="JAODNV010000004">
    <property type="protein sequence ID" value="MCT8989079.1"/>
    <property type="molecule type" value="Genomic_DNA"/>
</dbReference>
<feature type="binding site" evidence="6">
    <location>
        <position position="10"/>
    </location>
    <ligand>
        <name>FMN</name>
        <dbReference type="ChEBI" id="CHEBI:58210"/>
    </ligand>
</feature>
<dbReference type="Pfam" id="PF02525">
    <property type="entry name" value="Flavodoxin_2"/>
    <property type="match status" value="1"/>
</dbReference>
<comment type="caution">
    <text evidence="8">The sequence shown here is derived from an EMBL/GenBank/DDBJ whole genome shotgun (WGS) entry which is preliminary data.</text>
</comment>
<dbReference type="PANTHER" id="PTHR43741:SF2">
    <property type="entry name" value="FMN-DEPENDENT NADH:QUINONE OXIDOREDUCTASE"/>
    <property type="match status" value="1"/>
</dbReference>
<dbReference type="AlphaFoldDB" id="A0A9X2X607"/>
<keyword evidence="4 6" id="KW-0520">NAD</keyword>
<dbReference type="GO" id="GO:0009055">
    <property type="term" value="F:electron transfer activity"/>
    <property type="evidence" value="ECO:0007669"/>
    <property type="project" value="UniProtKB-UniRule"/>
</dbReference>
<evidence type="ECO:0000256" key="6">
    <source>
        <dbReference type="HAMAP-Rule" id="MF_01216"/>
    </source>
</evidence>
<dbReference type="SUPFAM" id="SSF52218">
    <property type="entry name" value="Flavoproteins"/>
    <property type="match status" value="1"/>
</dbReference>
<feature type="binding site" evidence="6">
    <location>
        <begin position="16"/>
        <end position="18"/>
    </location>
    <ligand>
        <name>FMN</name>
        <dbReference type="ChEBI" id="CHEBI:58210"/>
    </ligand>
</feature>
<dbReference type="GO" id="GO:0010181">
    <property type="term" value="F:FMN binding"/>
    <property type="evidence" value="ECO:0007669"/>
    <property type="project" value="UniProtKB-UniRule"/>
</dbReference>
<dbReference type="InterPro" id="IPR050104">
    <property type="entry name" value="FMN-dep_NADH:Q_OxRdtase_AzoR1"/>
</dbReference>
<name>A0A9X2X607_9HYPH</name>
<comment type="similarity">
    <text evidence="6">Belongs to the azoreductase type 1 family.</text>
</comment>
<evidence type="ECO:0000256" key="1">
    <source>
        <dbReference type="ARBA" id="ARBA00022630"/>
    </source>
</evidence>
<keyword evidence="3 6" id="KW-0560">Oxidoreductase</keyword>
<comment type="catalytic activity">
    <reaction evidence="5">
        <text>N,N-dimethyl-1,4-phenylenediamine + anthranilate + 2 NAD(+) = 2-(4-dimethylaminophenyl)diazenylbenzoate + 2 NADH + 2 H(+)</text>
        <dbReference type="Rhea" id="RHEA:55872"/>
        <dbReference type="ChEBI" id="CHEBI:15378"/>
        <dbReference type="ChEBI" id="CHEBI:15783"/>
        <dbReference type="ChEBI" id="CHEBI:16567"/>
        <dbReference type="ChEBI" id="CHEBI:57540"/>
        <dbReference type="ChEBI" id="CHEBI:57945"/>
        <dbReference type="ChEBI" id="CHEBI:71579"/>
        <dbReference type="EC" id="1.7.1.17"/>
    </reaction>
    <physiologicalReaction direction="right-to-left" evidence="5">
        <dbReference type="Rhea" id="RHEA:55874"/>
    </physiologicalReaction>
</comment>
<evidence type="ECO:0000256" key="3">
    <source>
        <dbReference type="ARBA" id="ARBA00023002"/>
    </source>
</evidence>
<dbReference type="InterPro" id="IPR023048">
    <property type="entry name" value="NADH:quinone_OxRdtase_FMN_depd"/>
</dbReference>
<comment type="cofactor">
    <cofactor evidence="6">
        <name>FMN</name>
        <dbReference type="ChEBI" id="CHEBI:58210"/>
    </cofactor>
    <text evidence="6">Binds 1 FMN per subunit.</text>
</comment>
<dbReference type="EC" id="1.6.5.-" evidence="6"/>
<keyword evidence="1 6" id="KW-0285">Flavoprotein</keyword>
<proteinExistence type="inferred from homology"/>
<evidence type="ECO:0000313" key="8">
    <source>
        <dbReference type="EMBL" id="MCT8989079.1"/>
    </source>
</evidence>
<dbReference type="EC" id="1.7.1.17" evidence="6"/>
<comment type="function">
    <text evidence="6">Quinone reductase that provides resistance to thiol-specific stress caused by electrophilic quinones.</text>
</comment>
<evidence type="ECO:0000313" key="9">
    <source>
        <dbReference type="Proteomes" id="UP001149009"/>
    </source>
</evidence>
<accession>A0A9X2X607</accession>
<keyword evidence="2 6" id="KW-0288">FMN</keyword>
<comment type="catalytic activity">
    <reaction evidence="6">
        <text>2 a quinone + NADH + H(+) = 2 a 1,4-benzosemiquinone + NAD(+)</text>
        <dbReference type="Rhea" id="RHEA:65952"/>
        <dbReference type="ChEBI" id="CHEBI:15378"/>
        <dbReference type="ChEBI" id="CHEBI:57540"/>
        <dbReference type="ChEBI" id="CHEBI:57945"/>
        <dbReference type="ChEBI" id="CHEBI:132124"/>
        <dbReference type="ChEBI" id="CHEBI:134225"/>
    </reaction>
</comment>
<evidence type="ECO:0000256" key="5">
    <source>
        <dbReference type="ARBA" id="ARBA00048542"/>
    </source>
</evidence>
<gene>
    <name evidence="6" type="primary">azoR</name>
    <name evidence="8" type="ORF">NYR54_02045</name>
</gene>